<dbReference type="InterPro" id="IPR003753">
    <property type="entry name" value="Exonuc_VII_L"/>
</dbReference>
<evidence type="ECO:0000313" key="10">
    <source>
        <dbReference type="EMBL" id="BAS28423.1"/>
    </source>
</evidence>
<evidence type="ECO:0000256" key="1">
    <source>
        <dbReference type="ARBA" id="ARBA00022490"/>
    </source>
</evidence>
<dbReference type="AlphaFoldDB" id="A0A0K2SMR6"/>
<dbReference type="InterPro" id="IPR025824">
    <property type="entry name" value="OB-fold_nuc-bd_dom"/>
</dbReference>
<gene>
    <name evidence="5" type="primary">xseA</name>
    <name evidence="10" type="ORF">LIP_2593</name>
</gene>
<reference evidence="11" key="1">
    <citation type="submission" date="2015-07" db="EMBL/GenBank/DDBJ databases">
        <title>Complete genome sequence and phylogenetic analysis of Limnochorda pilosa.</title>
        <authorList>
            <person name="Watanabe M."/>
            <person name="Kojima H."/>
            <person name="Fukui M."/>
        </authorList>
    </citation>
    <scope>NUCLEOTIDE SEQUENCE [LARGE SCALE GENOMIC DNA]</scope>
    <source>
        <strain evidence="11">HC45</strain>
    </source>
</reference>
<dbReference type="GO" id="GO:0003676">
    <property type="term" value="F:nucleic acid binding"/>
    <property type="evidence" value="ECO:0007669"/>
    <property type="project" value="InterPro"/>
</dbReference>
<name>A0A0K2SMR6_LIMPI</name>
<evidence type="ECO:0000259" key="8">
    <source>
        <dbReference type="Pfam" id="PF02601"/>
    </source>
</evidence>
<comment type="function">
    <text evidence="5">Bidirectionally degrades single-stranded DNA into large acid-insoluble oligonucleotides, which are then degraded further into small acid-soluble oligonucleotides.</text>
</comment>
<dbReference type="EMBL" id="AP014924">
    <property type="protein sequence ID" value="BAS28423.1"/>
    <property type="molecule type" value="Genomic_DNA"/>
</dbReference>
<feature type="region of interest" description="Disordered" evidence="7">
    <location>
        <begin position="392"/>
        <end position="431"/>
    </location>
</feature>
<dbReference type="NCBIfam" id="TIGR00237">
    <property type="entry name" value="xseA"/>
    <property type="match status" value="1"/>
</dbReference>
<dbReference type="STRING" id="1555112.LIP_2593"/>
<sequence length="431" mass="46794">MSQLTRVVKALLEGEPGLRRVAVRGELSNVTLHTSGHLYFTLKDVQASLRCVMFRGQAQHLRFRPREGQDALALGSIGVYERNGQYQLYVDELVPAGEGQLYAEFQRLKEKLEREGLFDPTRKRRLPRLPRRVGVVTSPAGAALRDVVTVLRRRFPAASILLSPALVQGAEAPDSLVRALGLLAAHGDVDVIIIGRGGGSLEDLWAFNDERVVRAIAASPVPIVSAVGHETDVTLADFAADVRAPTPSAAAELVAPDARELASQAARLERRLTQAVSQGLRARRERLRLLARSRVLSQPLRPLQESRQRLDELTARLEAAFGRGVTDRRSALAHLAARLETLSPLGTLARGYAVATTPEGRVVHQVGEAPVGSRLLVRVSDGSLGCRVEVQHPLPQGAEPPGRGREERARFRAPEEDRSGSARRSGGAARG</sequence>
<dbReference type="PANTHER" id="PTHR30008:SF0">
    <property type="entry name" value="EXODEOXYRIBONUCLEASE 7 LARGE SUBUNIT"/>
    <property type="match status" value="1"/>
</dbReference>
<dbReference type="KEGG" id="lpil:LIP_2593"/>
<evidence type="ECO:0000256" key="7">
    <source>
        <dbReference type="SAM" id="MobiDB-lite"/>
    </source>
</evidence>
<keyword evidence="11" id="KW-1185">Reference proteome</keyword>
<comment type="similarity">
    <text evidence="5 6">Belongs to the XseA family.</text>
</comment>
<evidence type="ECO:0000256" key="4">
    <source>
        <dbReference type="ARBA" id="ARBA00022839"/>
    </source>
</evidence>
<evidence type="ECO:0000256" key="6">
    <source>
        <dbReference type="RuleBase" id="RU004355"/>
    </source>
</evidence>
<accession>A0A0K2SMR6</accession>
<evidence type="ECO:0000259" key="9">
    <source>
        <dbReference type="Pfam" id="PF13742"/>
    </source>
</evidence>
<proteinExistence type="inferred from homology"/>
<evidence type="ECO:0000256" key="3">
    <source>
        <dbReference type="ARBA" id="ARBA00022801"/>
    </source>
</evidence>
<feature type="domain" description="OB-fold nucleic acid binding" evidence="9">
    <location>
        <begin position="2"/>
        <end position="93"/>
    </location>
</feature>
<protein>
    <recommendedName>
        <fullName evidence="5">Exodeoxyribonuclease 7 large subunit</fullName>
        <ecNumber evidence="5">3.1.11.6</ecNumber>
    </recommendedName>
    <alternativeName>
        <fullName evidence="5">Exodeoxyribonuclease VII large subunit</fullName>
        <shortName evidence="5">Exonuclease VII large subunit</shortName>
    </alternativeName>
</protein>
<dbReference type="EC" id="3.1.11.6" evidence="5"/>
<feature type="domain" description="Exonuclease VII large subunit C-terminal" evidence="8">
    <location>
        <begin position="117"/>
        <end position="336"/>
    </location>
</feature>
<reference evidence="11" key="2">
    <citation type="journal article" date="2016" name="Int. J. Syst. Evol. Microbiol.">
        <title>Complete genome sequence and cell structure of Limnochorda pilosa, a Gram-negative spore-former within the phylum Firmicutes.</title>
        <authorList>
            <person name="Watanabe M."/>
            <person name="Kojima H."/>
            <person name="Fukui M."/>
        </authorList>
    </citation>
    <scope>NUCLEOTIDE SEQUENCE [LARGE SCALE GENOMIC DNA]</scope>
    <source>
        <strain evidence="11">HC45</strain>
    </source>
</reference>
<comment type="subunit">
    <text evidence="5">Heterooligomer composed of large and small subunits.</text>
</comment>
<dbReference type="PATRIC" id="fig|1555112.3.peg.2633"/>
<dbReference type="InterPro" id="IPR020579">
    <property type="entry name" value="Exonuc_VII_lsu_C"/>
</dbReference>
<feature type="compositionally biased region" description="Low complexity" evidence="7">
    <location>
        <begin position="422"/>
        <end position="431"/>
    </location>
</feature>
<keyword evidence="2 5" id="KW-0540">Nuclease</keyword>
<dbReference type="CDD" id="cd04489">
    <property type="entry name" value="ExoVII_LU_OBF"/>
    <property type="match status" value="1"/>
</dbReference>
<dbReference type="Pfam" id="PF13742">
    <property type="entry name" value="tRNA_anti_2"/>
    <property type="match status" value="1"/>
</dbReference>
<evidence type="ECO:0000313" key="11">
    <source>
        <dbReference type="Proteomes" id="UP000065807"/>
    </source>
</evidence>
<dbReference type="HAMAP" id="MF_00378">
    <property type="entry name" value="Exonuc_7_L"/>
    <property type="match status" value="1"/>
</dbReference>
<dbReference type="GO" id="GO:0008855">
    <property type="term" value="F:exodeoxyribonuclease VII activity"/>
    <property type="evidence" value="ECO:0007669"/>
    <property type="project" value="UniProtKB-UniRule"/>
</dbReference>
<dbReference type="GO" id="GO:0009318">
    <property type="term" value="C:exodeoxyribonuclease VII complex"/>
    <property type="evidence" value="ECO:0007669"/>
    <property type="project" value="UniProtKB-UniRule"/>
</dbReference>
<evidence type="ECO:0000256" key="5">
    <source>
        <dbReference type="HAMAP-Rule" id="MF_00378"/>
    </source>
</evidence>
<keyword evidence="1 5" id="KW-0963">Cytoplasm</keyword>
<dbReference type="PANTHER" id="PTHR30008">
    <property type="entry name" value="EXODEOXYRIBONUCLEASE 7 LARGE SUBUNIT"/>
    <property type="match status" value="1"/>
</dbReference>
<feature type="compositionally biased region" description="Basic and acidic residues" evidence="7">
    <location>
        <begin position="402"/>
        <end position="420"/>
    </location>
</feature>
<keyword evidence="3 5" id="KW-0378">Hydrolase</keyword>
<comment type="subcellular location">
    <subcellularLocation>
        <location evidence="5 6">Cytoplasm</location>
    </subcellularLocation>
</comment>
<organism evidence="10 11">
    <name type="scientific">Limnochorda pilosa</name>
    <dbReference type="NCBI Taxonomy" id="1555112"/>
    <lineage>
        <taxon>Bacteria</taxon>
        <taxon>Bacillati</taxon>
        <taxon>Bacillota</taxon>
        <taxon>Limnochordia</taxon>
        <taxon>Limnochordales</taxon>
        <taxon>Limnochordaceae</taxon>
        <taxon>Limnochorda</taxon>
    </lineage>
</organism>
<dbReference type="GO" id="GO:0005737">
    <property type="term" value="C:cytoplasm"/>
    <property type="evidence" value="ECO:0007669"/>
    <property type="project" value="UniProtKB-SubCell"/>
</dbReference>
<comment type="catalytic activity">
    <reaction evidence="5 6">
        <text>Exonucleolytic cleavage in either 5'- to 3'- or 3'- to 5'-direction to yield nucleoside 5'-phosphates.</text>
        <dbReference type="EC" id="3.1.11.6"/>
    </reaction>
</comment>
<dbReference type="Pfam" id="PF02601">
    <property type="entry name" value="Exonuc_VII_L"/>
    <property type="match status" value="1"/>
</dbReference>
<evidence type="ECO:0000256" key="2">
    <source>
        <dbReference type="ARBA" id="ARBA00022722"/>
    </source>
</evidence>
<dbReference type="Proteomes" id="UP000065807">
    <property type="component" value="Chromosome"/>
</dbReference>
<dbReference type="GO" id="GO:0006308">
    <property type="term" value="P:DNA catabolic process"/>
    <property type="evidence" value="ECO:0007669"/>
    <property type="project" value="UniProtKB-UniRule"/>
</dbReference>
<keyword evidence="4 5" id="KW-0269">Exonuclease</keyword>